<dbReference type="InterPro" id="IPR002502">
    <property type="entry name" value="Amidase_domain"/>
</dbReference>
<accession>A0A238XBD3</accession>
<dbReference type="EC" id="3.5.1.28" evidence="2"/>
<dbReference type="Pfam" id="PF01510">
    <property type="entry name" value="Amidase_2"/>
    <property type="match status" value="1"/>
</dbReference>
<dbReference type="EMBL" id="FZNN01000010">
    <property type="protein sequence ID" value="SNR55644.1"/>
    <property type="molecule type" value="Genomic_DNA"/>
</dbReference>
<evidence type="ECO:0000256" key="1">
    <source>
        <dbReference type="ARBA" id="ARBA00001561"/>
    </source>
</evidence>
<evidence type="ECO:0000313" key="6">
    <source>
        <dbReference type="EMBL" id="SNR55644.1"/>
    </source>
</evidence>
<protein>
    <recommendedName>
        <fullName evidence="2">N-acetylmuramoyl-L-alanine amidase</fullName>
        <ecNumber evidence="2">3.5.1.28</ecNumber>
    </recommendedName>
</protein>
<dbReference type="GO" id="GO:0071555">
    <property type="term" value="P:cell wall organization"/>
    <property type="evidence" value="ECO:0007669"/>
    <property type="project" value="UniProtKB-KW"/>
</dbReference>
<keyword evidence="7" id="KW-1185">Reference proteome</keyword>
<reference evidence="6 7" key="1">
    <citation type="submission" date="2017-06" db="EMBL/GenBank/DDBJ databases">
        <authorList>
            <person name="Kim H.J."/>
            <person name="Triplett B.A."/>
        </authorList>
    </citation>
    <scope>NUCLEOTIDE SEQUENCE [LARGE SCALE GENOMIC DNA]</scope>
    <source>
        <strain evidence="6 7">DSM 29052</strain>
    </source>
</reference>
<dbReference type="GO" id="GO:0009254">
    <property type="term" value="P:peptidoglycan turnover"/>
    <property type="evidence" value="ECO:0007669"/>
    <property type="project" value="TreeGrafter"/>
</dbReference>
<sequence length="201" mass="22356">MPSLIVIHYTAMTTAEEARDRLCDPVAQVSAHYVISSQGRLWQLVEEEQRAWHAGAGQWGTLSDINSHSIGIELANTGAQPFAQPQIKALEHLLGGIMKRWSIPPQGIIGHSDMALGRKIDPGPRFDWRRLALQGLSVWPEPRSGDDFFRDSRVFGYAMPEGGEETLLQAFRDRFRPGATGPLDETDRDLMADLAARWPVG</sequence>
<comment type="catalytic activity">
    <reaction evidence="1">
        <text>Hydrolyzes the link between N-acetylmuramoyl residues and L-amino acid residues in certain cell-wall glycopeptides.</text>
        <dbReference type="EC" id="3.5.1.28"/>
    </reaction>
</comment>
<dbReference type="GO" id="GO:0008745">
    <property type="term" value="F:N-acetylmuramoyl-L-alanine amidase activity"/>
    <property type="evidence" value="ECO:0007669"/>
    <property type="project" value="UniProtKB-EC"/>
</dbReference>
<evidence type="ECO:0000259" key="5">
    <source>
        <dbReference type="SMART" id="SM00644"/>
    </source>
</evidence>
<proteinExistence type="predicted"/>
<dbReference type="AlphaFoldDB" id="A0A238XBD3"/>
<dbReference type="InterPro" id="IPR051206">
    <property type="entry name" value="NAMLAA_amidase_2"/>
</dbReference>
<feature type="domain" description="N-acetylmuramoyl-L-alanine amidase" evidence="5">
    <location>
        <begin position="1"/>
        <end position="123"/>
    </location>
</feature>
<dbReference type="GO" id="GO:0009253">
    <property type="term" value="P:peptidoglycan catabolic process"/>
    <property type="evidence" value="ECO:0007669"/>
    <property type="project" value="InterPro"/>
</dbReference>
<dbReference type="PANTHER" id="PTHR30417">
    <property type="entry name" value="N-ACETYLMURAMOYL-L-ALANINE AMIDASE AMID"/>
    <property type="match status" value="1"/>
</dbReference>
<organism evidence="6 7">
    <name type="scientific">Puniceibacterium sediminis</name>
    <dbReference type="NCBI Taxonomy" id="1608407"/>
    <lineage>
        <taxon>Bacteria</taxon>
        <taxon>Pseudomonadati</taxon>
        <taxon>Pseudomonadota</taxon>
        <taxon>Alphaproteobacteria</taxon>
        <taxon>Rhodobacterales</taxon>
        <taxon>Paracoccaceae</taxon>
        <taxon>Puniceibacterium</taxon>
    </lineage>
</organism>
<gene>
    <name evidence="6" type="ORF">SAMN06265370_11036</name>
</gene>
<evidence type="ECO:0000256" key="3">
    <source>
        <dbReference type="ARBA" id="ARBA00022801"/>
    </source>
</evidence>
<evidence type="ECO:0000256" key="2">
    <source>
        <dbReference type="ARBA" id="ARBA00011901"/>
    </source>
</evidence>
<name>A0A238XBD3_9RHOB</name>
<evidence type="ECO:0000313" key="7">
    <source>
        <dbReference type="Proteomes" id="UP000198417"/>
    </source>
</evidence>
<dbReference type="PANTHER" id="PTHR30417:SF1">
    <property type="entry name" value="N-ACETYLMURAMOYL-L-ALANINE AMIDASE AMID"/>
    <property type="match status" value="1"/>
</dbReference>
<evidence type="ECO:0000256" key="4">
    <source>
        <dbReference type="ARBA" id="ARBA00023316"/>
    </source>
</evidence>
<dbReference type="Proteomes" id="UP000198417">
    <property type="component" value="Unassembled WGS sequence"/>
</dbReference>
<dbReference type="InterPro" id="IPR036505">
    <property type="entry name" value="Amidase/PGRP_sf"/>
</dbReference>
<dbReference type="SUPFAM" id="SSF55846">
    <property type="entry name" value="N-acetylmuramoyl-L-alanine amidase-like"/>
    <property type="match status" value="1"/>
</dbReference>
<dbReference type="Gene3D" id="3.40.80.10">
    <property type="entry name" value="Peptidoglycan recognition protein-like"/>
    <property type="match status" value="1"/>
</dbReference>
<dbReference type="CDD" id="cd06583">
    <property type="entry name" value="PGRP"/>
    <property type="match status" value="1"/>
</dbReference>
<dbReference type="SMART" id="SM00644">
    <property type="entry name" value="Ami_2"/>
    <property type="match status" value="1"/>
</dbReference>
<keyword evidence="4" id="KW-0961">Cell wall biogenesis/degradation</keyword>
<keyword evidence="3" id="KW-0378">Hydrolase</keyword>